<dbReference type="Pfam" id="PF01936">
    <property type="entry name" value="NYN"/>
    <property type="match status" value="1"/>
</dbReference>
<dbReference type="InterPro" id="IPR021139">
    <property type="entry name" value="NYN"/>
</dbReference>
<sequence length="358" mass="38992">MTLPQEPPKVGTARNMAVFIDADNLNEATALDHVLTDLRHRAERVLYKRAYGRVDSLKGIESVLWRHGVRPVSNMIVNKVTTDSALVIDAVEAVCTQDIDTVAICSGDADFVPLATWVRERGCHVLCFSLSNKIFANSESFYDEVILLEVVEKPESLAASKIGEPQVPMATQSEPALCAEAEAPDGKILPAIGVAAEHSPLAPQPSSQELVEQVLQALPSLRNGQSQHLSHVVATLRQRGVLGKSTKSSVWFAQFGGRFQLQPAQKPNQITYVSDAQSKKVAKFSEDVASGLSAIPSPEMVQRVLKAVPDLRRGPQMLSQIVPVLRQKTILGKTTKSTVFLDSSLLISSFRLKGSPRR</sequence>
<dbReference type="Proteomes" id="UP000003856">
    <property type="component" value="Unassembled WGS sequence"/>
</dbReference>
<evidence type="ECO:0000313" key="2">
    <source>
        <dbReference type="EMBL" id="EER60198.1"/>
    </source>
</evidence>
<keyword evidence="3" id="KW-1185">Reference proteome</keyword>
<proteinExistence type="predicted"/>
<dbReference type="AlphaFoldDB" id="C5T5Q5"/>
<reference evidence="2 3" key="1">
    <citation type="submission" date="2009-05" db="EMBL/GenBank/DDBJ databases">
        <title>The draft genome of Acidovorax delafieldii 2AN.</title>
        <authorList>
            <consortium name="US DOE Joint Genome Institute (JGI-PGF)"/>
            <person name="Lucas S."/>
            <person name="Copeland A."/>
            <person name="Lapidus A."/>
            <person name="Glavina del Rio T."/>
            <person name="Tice H."/>
            <person name="Bruce D."/>
            <person name="Goodwin L."/>
            <person name="Pitluck S."/>
            <person name="Larimer F."/>
            <person name="Land M.L."/>
            <person name="Hauser L."/>
            <person name="Shelobolina E.S."/>
            <person name="Picardal F."/>
            <person name="Roden E."/>
            <person name="Emerson D."/>
        </authorList>
    </citation>
    <scope>NUCLEOTIDE SEQUENCE [LARGE SCALE GENOMIC DNA]</scope>
    <source>
        <strain evidence="2 3">2AN</strain>
    </source>
</reference>
<comment type="caution">
    <text evidence="2">The sequence shown here is derived from an EMBL/GenBank/DDBJ whole genome shotgun (WGS) entry which is preliminary data.</text>
</comment>
<dbReference type="CDD" id="cd11297">
    <property type="entry name" value="PIN_LabA-like_N_1"/>
    <property type="match status" value="1"/>
</dbReference>
<accession>C5T5Q5</accession>
<protein>
    <recommendedName>
        <fullName evidence="1">NYN domain-containing protein</fullName>
    </recommendedName>
</protein>
<dbReference type="EMBL" id="ACQT01000069">
    <property type="protein sequence ID" value="EER60198.1"/>
    <property type="molecule type" value="Genomic_DNA"/>
</dbReference>
<dbReference type="PATRIC" id="fig|573060.9.peg.2872"/>
<dbReference type="GO" id="GO:0004540">
    <property type="term" value="F:RNA nuclease activity"/>
    <property type="evidence" value="ECO:0007669"/>
    <property type="project" value="InterPro"/>
</dbReference>
<dbReference type="Gene3D" id="3.40.50.1010">
    <property type="entry name" value="5'-nuclease"/>
    <property type="match status" value="1"/>
</dbReference>
<dbReference type="PANTHER" id="PTHR35811:SF1">
    <property type="entry name" value="HTH OST-TYPE DOMAIN-CONTAINING PROTEIN"/>
    <property type="match status" value="1"/>
</dbReference>
<dbReference type="OrthoDB" id="9783963at2"/>
<name>C5T5Q5_ACIDE</name>
<feature type="domain" description="NYN" evidence="1">
    <location>
        <begin position="16"/>
        <end position="133"/>
    </location>
</feature>
<organism evidence="2 3">
    <name type="scientific">Acidovorax delafieldii 2AN</name>
    <dbReference type="NCBI Taxonomy" id="573060"/>
    <lineage>
        <taxon>Bacteria</taxon>
        <taxon>Pseudomonadati</taxon>
        <taxon>Pseudomonadota</taxon>
        <taxon>Betaproteobacteria</taxon>
        <taxon>Burkholderiales</taxon>
        <taxon>Comamonadaceae</taxon>
        <taxon>Acidovorax</taxon>
    </lineage>
</organism>
<evidence type="ECO:0000259" key="1">
    <source>
        <dbReference type="Pfam" id="PF01936"/>
    </source>
</evidence>
<evidence type="ECO:0000313" key="3">
    <source>
        <dbReference type="Proteomes" id="UP000003856"/>
    </source>
</evidence>
<dbReference type="PANTHER" id="PTHR35811">
    <property type="entry name" value="SLR1870 PROTEIN"/>
    <property type="match status" value="1"/>
</dbReference>
<gene>
    <name evidence="2" type="ORF">AcdelDRAFT_2235</name>
</gene>